<evidence type="ECO:0000256" key="6">
    <source>
        <dbReference type="ARBA" id="ARBA00023163"/>
    </source>
</evidence>
<dbReference type="InterPro" id="IPR007159">
    <property type="entry name" value="SpoVT-AbrB_dom"/>
</dbReference>
<dbReference type="Proteomes" id="UP000029868">
    <property type="component" value="Unassembled WGS sequence"/>
</dbReference>
<comment type="subunit">
    <text evidence="7">Forms oligomers.</text>
</comment>
<dbReference type="CDD" id="cd16320">
    <property type="entry name" value="MraZ_N"/>
    <property type="match status" value="1"/>
</dbReference>
<dbReference type="SUPFAM" id="SSF89447">
    <property type="entry name" value="AbrB/MazE/MraZ-like"/>
    <property type="match status" value="1"/>
</dbReference>
<sequence length="152" mass="17250">MFRGTSAITLDSKNRITIPTKYREELFADCQGKMVCTVDIQQACLLLYPLAEWEEIELALAGLSSTNPQERLFKQIILGNASDCEMDKNGRLLINGPLREHANLEKSIMLVGQLNKFEIWHESAWQEQMKQGISKIQSGEIVLTERLLDLAL</sequence>
<dbReference type="PANTHER" id="PTHR34701:SF1">
    <property type="entry name" value="TRANSCRIPTIONAL REGULATOR MRAZ"/>
    <property type="match status" value="1"/>
</dbReference>
<evidence type="ECO:0000259" key="8">
    <source>
        <dbReference type="PROSITE" id="PS51740"/>
    </source>
</evidence>
<evidence type="ECO:0000256" key="2">
    <source>
        <dbReference type="ARBA" id="ARBA00022490"/>
    </source>
</evidence>
<evidence type="ECO:0000313" key="10">
    <source>
        <dbReference type="Proteomes" id="UP000029868"/>
    </source>
</evidence>
<evidence type="ECO:0000256" key="3">
    <source>
        <dbReference type="ARBA" id="ARBA00022737"/>
    </source>
</evidence>
<protein>
    <recommendedName>
        <fullName evidence="1 7">Transcriptional regulator MraZ</fullName>
    </recommendedName>
</protein>
<gene>
    <name evidence="7" type="primary">mraZ</name>
    <name evidence="9" type="ORF">GAB14E_3415</name>
</gene>
<organism evidence="9 10">
    <name type="scientific">Colwellia psychrerythraea</name>
    <name type="common">Vibrio psychroerythus</name>
    <dbReference type="NCBI Taxonomy" id="28229"/>
    <lineage>
        <taxon>Bacteria</taxon>
        <taxon>Pseudomonadati</taxon>
        <taxon>Pseudomonadota</taxon>
        <taxon>Gammaproteobacteria</taxon>
        <taxon>Alteromonadales</taxon>
        <taxon>Colwelliaceae</taxon>
        <taxon>Colwellia</taxon>
    </lineage>
</organism>
<dbReference type="Pfam" id="PF02381">
    <property type="entry name" value="MraZ"/>
    <property type="match status" value="2"/>
</dbReference>
<dbReference type="InterPro" id="IPR020603">
    <property type="entry name" value="MraZ_dom"/>
</dbReference>
<dbReference type="InterPro" id="IPR003444">
    <property type="entry name" value="MraZ"/>
</dbReference>
<dbReference type="GO" id="GO:0003700">
    <property type="term" value="F:DNA-binding transcription factor activity"/>
    <property type="evidence" value="ECO:0007669"/>
    <property type="project" value="UniProtKB-UniRule"/>
</dbReference>
<comment type="subcellular location">
    <subcellularLocation>
        <location evidence="7">Cytoplasm</location>
        <location evidence="7">Nucleoid</location>
    </subcellularLocation>
</comment>
<dbReference type="NCBIfam" id="TIGR00242">
    <property type="entry name" value="division/cell wall cluster transcriptional repressor MraZ"/>
    <property type="match status" value="1"/>
</dbReference>
<dbReference type="EMBL" id="JQEC01000042">
    <property type="protein sequence ID" value="KGJ91263.1"/>
    <property type="molecule type" value="Genomic_DNA"/>
</dbReference>
<accession>A0A099KNP9</accession>
<feature type="domain" description="SpoVT-AbrB" evidence="8">
    <location>
        <begin position="81"/>
        <end position="124"/>
    </location>
</feature>
<reference evidence="9 10" key="1">
    <citation type="submission" date="2014-08" db="EMBL/GenBank/DDBJ databases">
        <title>Genomic and Phenotypic Diversity of Colwellia psychrerythraea strains from Disparate Marine Basins.</title>
        <authorList>
            <person name="Techtmann S.M."/>
            <person name="Stelling S.C."/>
            <person name="Utturkar S.M."/>
            <person name="Alshibli N."/>
            <person name="Harris A."/>
            <person name="Brown S.D."/>
            <person name="Hazen T.C."/>
        </authorList>
    </citation>
    <scope>NUCLEOTIDE SEQUENCE [LARGE SCALE GENOMIC DNA]</scope>
    <source>
        <strain evidence="9 10">GAB14E</strain>
    </source>
</reference>
<dbReference type="HAMAP" id="MF_01008">
    <property type="entry name" value="MraZ"/>
    <property type="match status" value="1"/>
</dbReference>
<keyword evidence="3" id="KW-0677">Repeat</keyword>
<evidence type="ECO:0000256" key="1">
    <source>
        <dbReference type="ARBA" id="ARBA00013860"/>
    </source>
</evidence>
<name>A0A099KNP9_COLPS</name>
<keyword evidence="4 7" id="KW-0805">Transcription regulation</keyword>
<dbReference type="PANTHER" id="PTHR34701">
    <property type="entry name" value="TRANSCRIPTIONAL REGULATOR MRAZ"/>
    <property type="match status" value="1"/>
</dbReference>
<dbReference type="PATRIC" id="fig|28229.3.peg.3144"/>
<dbReference type="GO" id="GO:0005737">
    <property type="term" value="C:cytoplasm"/>
    <property type="evidence" value="ECO:0007669"/>
    <property type="project" value="UniProtKB-UniRule"/>
</dbReference>
<comment type="similarity">
    <text evidence="7">Belongs to the MraZ family.</text>
</comment>
<dbReference type="Gene3D" id="3.40.1550.20">
    <property type="entry name" value="Transcriptional regulator MraZ domain"/>
    <property type="match status" value="1"/>
</dbReference>
<keyword evidence="6 7" id="KW-0804">Transcription</keyword>
<evidence type="ECO:0000256" key="4">
    <source>
        <dbReference type="ARBA" id="ARBA00023015"/>
    </source>
</evidence>
<dbReference type="GO" id="GO:2000143">
    <property type="term" value="P:negative regulation of DNA-templated transcription initiation"/>
    <property type="evidence" value="ECO:0007669"/>
    <property type="project" value="TreeGrafter"/>
</dbReference>
<dbReference type="PROSITE" id="PS51740">
    <property type="entry name" value="SPOVT_ABRB"/>
    <property type="match status" value="2"/>
</dbReference>
<keyword evidence="5 7" id="KW-0238">DNA-binding</keyword>
<evidence type="ECO:0000256" key="7">
    <source>
        <dbReference type="HAMAP-Rule" id="MF_01008"/>
    </source>
</evidence>
<dbReference type="CDD" id="cd16321">
    <property type="entry name" value="MraZ_C"/>
    <property type="match status" value="1"/>
</dbReference>
<proteinExistence type="inferred from homology"/>
<dbReference type="RefSeq" id="WP_033083116.1">
    <property type="nucleotide sequence ID" value="NZ_JQEC01000042.1"/>
</dbReference>
<feature type="domain" description="SpoVT-AbrB" evidence="8">
    <location>
        <begin position="5"/>
        <end position="52"/>
    </location>
</feature>
<evidence type="ECO:0000256" key="5">
    <source>
        <dbReference type="ARBA" id="ARBA00023125"/>
    </source>
</evidence>
<dbReference type="InterPro" id="IPR038619">
    <property type="entry name" value="MraZ_sf"/>
</dbReference>
<dbReference type="GO" id="GO:0009295">
    <property type="term" value="C:nucleoid"/>
    <property type="evidence" value="ECO:0007669"/>
    <property type="project" value="UniProtKB-SubCell"/>
</dbReference>
<dbReference type="InterPro" id="IPR037914">
    <property type="entry name" value="SpoVT-AbrB_sf"/>
</dbReference>
<dbReference type="AlphaFoldDB" id="A0A099KNP9"/>
<dbReference type="OrthoDB" id="9807753at2"/>
<comment type="caution">
    <text evidence="9">The sequence shown here is derived from an EMBL/GenBank/DDBJ whole genome shotgun (WGS) entry which is preliminary data.</text>
</comment>
<dbReference type="GO" id="GO:0000976">
    <property type="term" value="F:transcription cis-regulatory region binding"/>
    <property type="evidence" value="ECO:0007669"/>
    <property type="project" value="TreeGrafter"/>
</dbReference>
<evidence type="ECO:0000313" key="9">
    <source>
        <dbReference type="EMBL" id="KGJ91263.1"/>
    </source>
</evidence>
<keyword evidence="2 7" id="KW-0963">Cytoplasm</keyword>
<dbReference type="InterPro" id="IPR035644">
    <property type="entry name" value="MraZ_C"/>
</dbReference>
<dbReference type="InterPro" id="IPR035642">
    <property type="entry name" value="MraZ_N"/>
</dbReference>